<dbReference type="EMBL" id="JBHRTB010000010">
    <property type="protein sequence ID" value="MFC3145410.1"/>
    <property type="molecule type" value="Genomic_DNA"/>
</dbReference>
<feature type="domain" description="HTH cro/C1-type" evidence="1">
    <location>
        <begin position="11"/>
        <end position="65"/>
    </location>
</feature>
<comment type="caution">
    <text evidence="2">The sequence shown here is derived from an EMBL/GenBank/DDBJ whole genome shotgun (WGS) entry which is preliminary data.</text>
</comment>
<keyword evidence="3" id="KW-1185">Reference proteome</keyword>
<proteinExistence type="predicted"/>
<gene>
    <name evidence="2" type="ORF">ACFOGP_22005</name>
</gene>
<dbReference type="PROSITE" id="PS50943">
    <property type="entry name" value="HTH_CROC1"/>
    <property type="match status" value="1"/>
</dbReference>
<dbReference type="InterPro" id="IPR001387">
    <property type="entry name" value="Cro/C1-type_HTH"/>
</dbReference>
<dbReference type="Pfam" id="PF01381">
    <property type="entry name" value="HTH_3"/>
    <property type="match status" value="1"/>
</dbReference>
<dbReference type="Pfam" id="PF09856">
    <property type="entry name" value="ScfRs"/>
    <property type="match status" value="1"/>
</dbReference>
<name>A0ABV7GV51_9RHOB</name>
<dbReference type="CDD" id="cd00093">
    <property type="entry name" value="HTH_XRE"/>
    <property type="match status" value="1"/>
</dbReference>
<dbReference type="SMART" id="SM00530">
    <property type="entry name" value="HTH_XRE"/>
    <property type="match status" value="1"/>
</dbReference>
<dbReference type="Proteomes" id="UP001595632">
    <property type="component" value="Unassembled WGS sequence"/>
</dbReference>
<dbReference type="Gene3D" id="1.10.260.40">
    <property type="entry name" value="lambda repressor-like DNA-binding domains"/>
    <property type="match status" value="1"/>
</dbReference>
<evidence type="ECO:0000313" key="3">
    <source>
        <dbReference type="Proteomes" id="UP001595632"/>
    </source>
</evidence>
<dbReference type="SUPFAM" id="SSF47413">
    <property type="entry name" value="lambda repressor-like DNA-binding domains"/>
    <property type="match status" value="1"/>
</dbReference>
<dbReference type="RefSeq" id="WP_275632369.1">
    <property type="nucleotide sequence ID" value="NZ_JARGYD010000003.1"/>
</dbReference>
<evidence type="ECO:0000313" key="2">
    <source>
        <dbReference type="EMBL" id="MFC3145410.1"/>
    </source>
</evidence>
<evidence type="ECO:0000259" key="1">
    <source>
        <dbReference type="PROSITE" id="PS50943"/>
    </source>
</evidence>
<dbReference type="InterPro" id="IPR018653">
    <property type="entry name" value="ScfR_C"/>
</dbReference>
<sequence>MPAGTLTGSRIRERRVAMGLKQSMLAQTVGISAAYLNLIEHNKRRIAGKLLADIARTLGVDPAALAEGAGAALVGQMRDAAAAFPEAAAEETRAEEFAGRFPGWARLVTLQRRRIRHLERVAESLTDRLGHDPHLAASLHELLSTVTAINATSSILVEPGEIESEWRDRFHRNIHEDSERLADTSRALVSYLEASAEAAQPTGTPQEELEAWLAAQDYHLAALEGDAPADPQDVVAETPDLTSAAGRSLAVGWARRYREDATALPLPAFADAARETGGDPAALAARFGVGMGVVLRRLAAMPEDVIGVPTGLVICDGSGTLTARKPINGFPLPRFGAACPLWPLYQALSRPLSPVRSVVETAGRDAERFVAYAVADPVGPARFDAPPVFESVMLILPHPRSGDTAALKVGTSCRICPQADCPARREPSILAEAA</sequence>
<accession>A0ABV7GV51</accession>
<reference evidence="3" key="1">
    <citation type="journal article" date="2019" name="Int. J. Syst. Evol. Microbiol.">
        <title>The Global Catalogue of Microorganisms (GCM) 10K type strain sequencing project: providing services to taxonomists for standard genome sequencing and annotation.</title>
        <authorList>
            <consortium name="The Broad Institute Genomics Platform"/>
            <consortium name="The Broad Institute Genome Sequencing Center for Infectious Disease"/>
            <person name="Wu L."/>
            <person name="Ma J."/>
        </authorList>
    </citation>
    <scope>NUCLEOTIDE SEQUENCE [LARGE SCALE GENOMIC DNA]</scope>
    <source>
        <strain evidence="3">KCTC 52366</strain>
    </source>
</reference>
<dbReference type="InterPro" id="IPR010982">
    <property type="entry name" value="Lambda_DNA-bd_dom_sf"/>
</dbReference>
<organism evidence="2 3">
    <name type="scientific">Psychromarinibacter halotolerans</name>
    <dbReference type="NCBI Taxonomy" id="1775175"/>
    <lineage>
        <taxon>Bacteria</taxon>
        <taxon>Pseudomonadati</taxon>
        <taxon>Pseudomonadota</taxon>
        <taxon>Alphaproteobacteria</taxon>
        <taxon>Rhodobacterales</taxon>
        <taxon>Paracoccaceae</taxon>
        <taxon>Psychromarinibacter</taxon>
    </lineage>
</organism>
<protein>
    <submittedName>
        <fullName evidence="2">Short-chain fatty acyl-CoA regulator family protein</fullName>
    </submittedName>
</protein>